<proteinExistence type="predicted"/>
<feature type="region of interest" description="Disordered" evidence="1">
    <location>
        <begin position="161"/>
        <end position="240"/>
    </location>
</feature>
<evidence type="ECO:0000313" key="2">
    <source>
        <dbReference type="EMBL" id="GBP87224.1"/>
    </source>
</evidence>
<dbReference type="EMBL" id="BGZK01001845">
    <property type="protein sequence ID" value="GBP87224.1"/>
    <property type="molecule type" value="Genomic_DNA"/>
</dbReference>
<organism evidence="2 3">
    <name type="scientific">Eumeta variegata</name>
    <name type="common">Bagworm moth</name>
    <name type="synonym">Eumeta japonica</name>
    <dbReference type="NCBI Taxonomy" id="151549"/>
    <lineage>
        <taxon>Eukaryota</taxon>
        <taxon>Metazoa</taxon>
        <taxon>Ecdysozoa</taxon>
        <taxon>Arthropoda</taxon>
        <taxon>Hexapoda</taxon>
        <taxon>Insecta</taxon>
        <taxon>Pterygota</taxon>
        <taxon>Neoptera</taxon>
        <taxon>Endopterygota</taxon>
        <taxon>Lepidoptera</taxon>
        <taxon>Glossata</taxon>
        <taxon>Ditrysia</taxon>
        <taxon>Tineoidea</taxon>
        <taxon>Psychidae</taxon>
        <taxon>Oiketicinae</taxon>
        <taxon>Eumeta</taxon>
    </lineage>
</organism>
<keyword evidence="3" id="KW-1185">Reference proteome</keyword>
<sequence length="285" mass="30335">MAADCEGESSFQPAADPGFWFERGLDPVRSARMGLIDCRQRGALQGSTYASAVQRLSERHLYITRPFGTDSPSRIGSTDSIFWANGYDELHGVSQLDDFCPPARVADERVPCGRGVYDGDAARPTLLASCVSRLSTDTGMRHALLLCAVVAAAGAAALHSGAADATAGRRPGQWGDRYPESKHSTASEHRNRIVPSSAVAAPPAWRRTLKESRTPESNTAPPPPAASPPNATDGNNGSSADGRWVWADYNATTEKINLGDRMALAGDGCPKGRIRITSSLCIQPE</sequence>
<evidence type="ECO:0000256" key="1">
    <source>
        <dbReference type="SAM" id="MobiDB-lite"/>
    </source>
</evidence>
<reference evidence="2 3" key="1">
    <citation type="journal article" date="2019" name="Commun. Biol.">
        <title>The bagworm genome reveals a unique fibroin gene that provides high tensile strength.</title>
        <authorList>
            <person name="Kono N."/>
            <person name="Nakamura H."/>
            <person name="Ohtoshi R."/>
            <person name="Tomita M."/>
            <person name="Numata K."/>
            <person name="Arakawa K."/>
        </authorList>
    </citation>
    <scope>NUCLEOTIDE SEQUENCE [LARGE SCALE GENOMIC DNA]</scope>
</reference>
<feature type="compositionally biased region" description="Basic and acidic residues" evidence="1">
    <location>
        <begin position="177"/>
        <end position="191"/>
    </location>
</feature>
<evidence type="ECO:0000313" key="3">
    <source>
        <dbReference type="Proteomes" id="UP000299102"/>
    </source>
</evidence>
<comment type="caution">
    <text evidence="2">The sequence shown here is derived from an EMBL/GenBank/DDBJ whole genome shotgun (WGS) entry which is preliminary data.</text>
</comment>
<gene>
    <name evidence="2" type="ORF">EVAR_59120_1</name>
</gene>
<dbReference type="AlphaFoldDB" id="A0A4C1ZJC2"/>
<feature type="compositionally biased region" description="Low complexity" evidence="1">
    <location>
        <begin position="194"/>
        <end position="204"/>
    </location>
</feature>
<name>A0A4C1ZJC2_EUMVA</name>
<protein>
    <submittedName>
        <fullName evidence="2">Uncharacterized protein</fullName>
    </submittedName>
</protein>
<dbReference type="Proteomes" id="UP000299102">
    <property type="component" value="Unassembled WGS sequence"/>
</dbReference>
<accession>A0A4C1ZJC2</accession>